<dbReference type="EMBL" id="CP000817">
    <property type="protein sequence ID" value="ACA40563.1"/>
    <property type="molecule type" value="Genomic_DNA"/>
</dbReference>
<evidence type="ECO:0000313" key="1">
    <source>
        <dbReference type="EMBL" id="ACA40563.1"/>
    </source>
</evidence>
<accession>B1HPB7</accession>
<dbReference type="Proteomes" id="UP000002164">
    <property type="component" value="Chromosome"/>
</dbReference>
<evidence type="ECO:0000313" key="2">
    <source>
        <dbReference type="Proteomes" id="UP000002164"/>
    </source>
</evidence>
<dbReference type="KEGG" id="lsp:Bsph_3046"/>
<dbReference type="EnsemblBacteria" id="ACA40563">
    <property type="protein sequence ID" value="ACA40563"/>
    <property type="gene ID" value="Bsph_3046"/>
</dbReference>
<dbReference type="InterPro" id="IPR021247">
    <property type="entry name" value="DUF2785"/>
</dbReference>
<dbReference type="Pfam" id="PF10978">
    <property type="entry name" value="DUF2785"/>
    <property type="match status" value="1"/>
</dbReference>
<protein>
    <submittedName>
        <fullName evidence="1">Uncharacterized protein</fullName>
    </submittedName>
</protein>
<dbReference type="HOGENOM" id="CLU_2683465_0_0_9"/>
<reference evidence="1 2" key="1">
    <citation type="journal article" date="2008" name="J. Bacteriol.">
        <title>Complete genome sequence of the mosquitocidal bacterium Bacillus sphaericus C3-41 and comparison with those of closely related Bacillus species.</title>
        <authorList>
            <person name="Hu X."/>
            <person name="Fan W."/>
            <person name="Han B."/>
            <person name="Liu H."/>
            <person name="Zheng D."/>
            <person name="Li Q."/>
            <person name="Dong W."/>
            <person name="Yan J."/>
            <person name="Gao M."/>
            <person name="Berry C."/>
            <person name="Yuan Z."/>
        </authorList>
    </citation>
    <scope>NUCLEOTIDE SEQUENCE [LARGE SCALE GENOMIC DNA]</scope>
    <source>
        <strain evidence="1 2">C3-41</strain>
    </source>
</reference>
<proteinExistence type="predicted"/>
<gene>
    <name evidence="1" type="ordered locus">Bsph_3046</name>
</gene>
<organism evidence="1 2">
    <name type="scientific">Lysinibacillus sphaericus (strain C3-41)</name>
    <dbReference type="NCBI Taxonomy" id="444177"/>
    <lineage>
        <taxon>Bacteria</taxon>
        <taxon>Bacillati</taxon>
        <taxon>Bacillota</taxon>
        <taxon>Bacilli</taxon>
        <taxon>Bacillales</taxon>
        <taxon>Bacillaceae</taxon>
        <taxon>Lysinibacillus</taxon>
    </lineage>
</organism>
<dbReference type="AlphaFoldDB" id="B1HPB7"/>
<sequence>MNHLLWKDIEEVASDGVFTSSFTPLLVAFILARDLEDDFLTQDRIDEGQTKLLAYVKEEMDGRALYLARDGRIV</sequence>
<name>B1HPB7_LYSSC</name>